<dbReference type="OrthoDB" id="5297955at2"/>
<accession>A0A512L5M7</accession>
<dbReference type="PANTHER" id="PTHR41542">
    <property type="entry name" value="BLL5807 PROTEIN"/>
    <property type="match status" value="1"/>
</dbReference>
<dbReference type="SUPFAM" id="SSF54427">
    <property type="entry name" value="NTF2-like"/>
    <property type="match status" value="1"/>
</dbReference>
<keyword evidence="6" id="KW-1185">Reference proteome</keyword>
<evidence type="ECO:0000259" key="4">
    <source>
        <dbReference type="SMART" id="SM00978"/>
    </source>
</evidence>
<evidence type="ECO:0000313" key="5">
    <source>
        <dbReference type="EMBL" id="GEP29776.1"/>
    </source>
</evidence>
<keyword evidence="3" id="KW-0732">Signal</keyword>
<keyword evidence="2" id="KW-0472">Membrane</keyword>
<dbReference type="PANTHER" id="PTHR41542:SF1">
    <property type="entry name" value="BLL5807 PROTEIN"/>
    <property type="match status" value="1"/>
</dbReference>
<evidence type="ECO:0000313" key="6">
    <source>
        <dbReference type="Proteomes" id="UP000321337"/>
    </source>
</evidence>
<dbReference type="AlphaFoldDB" id="A0A512L5M7"/>
<evidence type="ECO:0000256" key="1">
    <source>
        <dbReference type="SAM" id="MobiDB-lite"/>
    </source>
</evidence>
<dbReference type="Pfam" id="PF04280">
    <property type="entry name" value="Tim44"/>
    <property type="match status" value="1"/>
</dbReference>
<protein>
    <recommendedName>
        <fullName evidence="4">Tim44-like domain-containing protein</fullName>
    </recommendedName>
</protein>
<dbReference type="EMBL" id="BKAD01000008">
    <property type="protein sequence ID" value="GEP29776.1"/>
    <property type="molecule type" value="Genomic_DNA"/>
</dbReference>
<feature type="signal peptide" evidence="3">
    <location>
        <begin position="1"/>
        <end position="24"/>
    </location>
</feature>
<feature type="chain" id="PRO_5022231645" description="Tim44-like domain-containing protein" evidence="3">
    <location>
        <begin position="25"/>
        <end position="279"/>
    </location>
</feature>
<feature type="transmembrane region" description="Helical" evidence="2">
    <location>
        <begin position="64"/>
        <end position="82"/>
    </location>
</feature>
<sequence length="279" mass="29676">MRKFLALFLTLLLSMSMITTDAYAKRFGGGKSFGKQRESISQQAAPRAPAAPAPAVPAAGGNKWLGPLAGLAAGGLLASLFMGGAFGGIKPMDILLMLALAAGVFFIMRAMRRKSAEPQATAYTAHGQSIQVPMPVSNAGLPMGSPAVAPVASSRPDWFDDAAFVRDAKAHFIRLQAAYDVADLNDIREYTTPEVFAEISLQIQERGASAQKTDVTLLNADMLDVVTEGSLVIASVRFHGLIREEANAPAAPFDEIWNIQKSATDRTAPWFVAGIQQAQ</sequence>
<dbReference type="Proteomes" id="UP000321337">
    <property type="component" value="Unassembled WGS sequence"/>
</dbReference>
<gene>
    <name evidence="5" type="ORF">TPL01_09140</name>
</gene>
<comment type="caution">
    <text evidence="5">The sequence shown here is derived from an EMBL/GenBank/DDBJ whole genome shotgun (WGS) entry which is preliminary data.</text>
</comment>
<dbReference type="SMART" id="SM00978">
    <property type="entry name" value="Tim44"/>
    <property type="match status" value="1"/>
</dbReference>
<organism evidence="5 6">
    <name type="scientific">Sulfuriferula plumbiphila</name>
    <dbReference type="NCBI Taxonomy" id="171865"/>
    <lineage>
        <taxon>Bacteria</taxon>
        <taxon>Pseudomonadati</taxon>
        <taxon>Pseudomonadota</taxon>
        <taxon>Betaproteobacteria</taxon>
        <taxon>Nitrosomonadales</taxon>
        <taxon>Sulfuricellaceae</taxon>
        <taxon>Sulfuriferula</taxon>
    </lineage>
</organism>
<proteinExistence type="predicted"/>
<evidence type="ECO:0000256" key="2">
    <source>
        <dbReference type="SAM" id="Phobius"/>
    </source>
</evidence>
<keyword evidence="2" id="KW-1133">Transmembrane helix</keyword>
<feature type="domain" description="Tim44-like" evidence="4">
    <location>
        <begin position="145"/>
        <end position="277"/>
    </location>
</feature>
<evidence type="ECO:0000256" key="3">
    <source>
        <dbReference type="SAM" id="SignalP"/>
    </source>
</evidence>
<keyword evidence="2" id="KW-0812">Transmembrane</keyword>
<dbReference type="Gene3D" id="3.10.450.240">
    <property type="match status" value="1"/>
</dbReference>
<feature type="transmembrane region" description="Helical" evidence="2">
    <location>
        <begin position="94"/>
        <end position="111"/>
    </location>
</feature>
<reference evidence="5 6" key="1">
    <citation type="submission" date="2019-07" db="EMBL/GenBank/DDBJ databases">
        <title>Whole genome shotgun sequence of Thiobacillus plumbophilus NBRC 107929.</title>
        <authorList>
            <person name="Hosoyama A."/>
            <person name="Uohara A."/>
            <person name="Ohji S."/>
            <person name="Ichikawa N."/>
        </authorList>
    </citation>
    <scope>NUCLEOTIDE SEQUENCE [LARGE SCALE GENOMIC DNA]</scope>
    <source>
        <strain evidence="5 6">NBRC 107929</strain>
    </source>
</reference>
<dbReference type="InterPro" id="IPR032710">
    <property type="entry name" value="NTF2-like_dom_sf"/>
</dbReference>
<name>A0A512L5M7_9PROT</name>
<dbReference type="InterPro" id="IPR007379">
    <property type="entry name" value="Tim44-like_dom"/>
</dbReference>
<dbReference type="RefSeq" id="WP_147071228.1">
    <property type="nucleotide sequence ID" value="NZ_AP021884.1"/>
</dbReference>
<feature type="region of interest" description="Disordered" evidence="1">
    <location>
        <begin position="34"/>
        <end position="54"/>
    </location>
</feature>